<dbReference type="InterPro" id="IPR002656">
    <property type="entry name" value="Acyl_transf_3_dom"/>
</dbReference>
<comment type="caution">
    <text evidence="3">The sequence shown here is derived from an EMBL/GenBank/DDBJ whole genome shotgun (WGS) entry which is preliminary data.</text>
</comment>
<feature type="transmembrane region" description="Helical" evidence="1">
    <location>
        <begin position="194"/>
        <end position="214"/>
    </location>
</feature>
<dbReference type="PANTHER" id="PTHR23028">
    <property type="entry name" value="ACETYLTRANSFERASE"/>
    <property type="match status" value="1"/>
</dbReference>
<gene>
    <name evidence="3" type="ORF">QJ048_11240</name>
</gene>
<dbReference type="EC" id="2.3.-.-" evidence="3"/>
<dbReference type="RefSeq" id="WP_282334449.1">
    <property type="nucleotide sequence ID" value="NZ_JASBRG010000007.1"/>
</dbReference>
<feature type="transmembrane region" description="Helical" evidence="1">
    <location>
        <begin position="349"/>
        <end position="368"/>
    </location>
</feature>
<feature type="domain" description="Acyltransferase 3" evidence="2">
    <location>
        <begin position="9"/>
        <end position="367"/>
    </location>
</feature>
<name>A0ABT6RCQ6_9BACT</name>
<feature type="transmembrane region" description="Helical" evidence="1">
    <location>
        <begin position="16"/>
        <end position="38"/>
    </location>
</feature>
<dbReference type="InterPro" id="IPR050879">
    <property type="entry name" value="Acyltransferase_3"/>
</dbReference>
<dbReference type="EMBL" id="JASBRG010000007">
    <property type="protein sequence ID" value="MDI3320352.1"/>
    <property type="molecule type" value="Genomic_DNA"/>
</dbReference>
<evidence type="ECO:0000259" key="2">
    <source>
        <dbReference type="Pfam" id="PF01757"/>
    </source>
</evidence>
<evidence type="ECO:0000313" key="4">
    <source>
        <dbReference type="Proteomes" id="UP001226434"/>
    </source>
</evidence>
<organism evidence="3 4">
    <name type="scientific">Pinibacter soli</name>
    <dbReference type="NCBI Taxonomy" id="3044211"/>
    <lineage>
        <taxon>Bacteria</taxon>
        <taxon>Pseudomonadati</taxon>
        <taxon>Bacteroidota</taxon>
        <taxon>Chitinophagia</taxon>
        <taxon>Chitinophagales</taxon>
        <taxon>Chitinophagaceae</taxon>
        <taxon>Pinibacter</taxon>
    </lineage>
</organism>
<feature type="transmembrane region" description="Helical" evidence="1">
    <location>
        <begin position="108"/>
        <end position="126"/>
    </location>
</feature>
<evidence type="ECO:0000256" key="1">
    <source>
        <dbReference type="SAM" id="Phobius"/>
    </source>
</evidence>
<feature type="transmembrane region" description="Helical" evidence="1">
    <location>
        <begin position="165"/>
        <end position="187"/>
    </location>
</feature>
<dbReference type="GO" id="GO:0016746">
    <property type="term" value="F:acyltransferase activity"/>
    <property type="evidence" value="ECO:0007669"/>
    <property type="project" value="UniProtKB-KW"/>
</dbReference>
<keyword evidence="3" id="KW-0808">Transferase</keyword>
<evidence type="ECO:0000313" key="3">
    <source>
        <dbReference type="EMBL" id="MDI3320352.1"/>
    </source>
</evidence>
<feature type="transmembrane region" description="Helical" evidence="1">
    <location>
        <begin position="226"/>
        <end position="242"/>
    </location>
</feature>
<keyword evidence="4" id="KW-1185">Reference proteome</keyword>
<feature type="transmembrane region" description="Helical" evidence="1">
    <location>
        <begin position="64"/>
        <end position="87"/>
    </location>
</feature>
<keyword evidence="3" id="KW-0012">Acyltransferase</keyword>
<keyword evidence="1" id="KW-0472">Membrane</keyword>
<reference evidence="3 4" key="1">
    <citation type="submission" date="2023-05" db="EMBL/GenBank/DDBJ databases">
        <title>Genome sequence of Pinibacter sp. MAH-24.</title>
        <authorList>
            <person name="Huq M.A."/>
        </authorList>
    </citation>
    <scope>NUCLEOTIDE SEQUENCE [LARGE SCALE GENOMIC DNA]</scope>
    <source>
        <strain evidence="3 4">MAH-24</strain>
    </source>
</reference>
<dbReference type="Proteomes" id="UP001226434">
    <property type="component" value="Unassembled WGS sequence"/>
</dbReference>
<sequence length="396" mass="45162">MQPNTYRIEALDSFRGIAAIQVTVHNFLLSVPVLYMLFENRQPLPFTGAKDALLNAFTFSPLHFVWLGHEPVIMFFVLSGFVLSIPFNDGGQNFDYKAYLVKRFLRLYIPYIIAIFLSILLQVLLYRPIDNRLSSWFQTIWQAPVSIKQLKEILLLKSDAGFHNIVPSLWSLVIEIKISLIFPLFLFGYRKLNFIGSCLALCGVVVVYTLLVKAGLLAKYGKSFETFYYLSFFVMGAFINFYKEYFLKILNGFSPAIILLLTLVAFMLSTFDWNVAWLPANTQTVLKMRSEYISAAAGMLWILLFLSNAYQGIALSSPLKWVGKISFSLYIVHLICLLVTIHVLRVLPAGLMIFVAFILSLIVAPLYYKLVEAPSLIFAKKMAGCIKKWKIQRVKS</sequence>
<feature type="transmembrane region" description="Helical" evidence="1">
    <location>
        <begin position="249"/>
        <end position="271"/>
    </location>
</feature>
<dbReference type="Pfam" id="PF01757">
    <property type="entry name" value="Acyl_transf_3"/>
    <property type="match status" value="1"/>
</dbReference>
<feature type="transmembrane region" description="Helical" evidence="1">
    <location>
        <begin position="322"/>
        <end position="343"/>
    </location>
</feature>
<accession>A0ABT6RCQ6</accession>
<feature type="transmembrane region" description="Helical" evidence="1">
    <location>
        <begin position="291"/>
        <end position="310"/>
    </location>
</feature>
<dbReference type="PANTHER" id="PTHR23028:SF53">
    <property type="entry name" value="ACYL_TRANSF_3 DOMAIN-CONTAINING PROTEIN"/>
    <property type="match status" value="1"/>
</dbReference>
<protein>
    <submittedName>
        <fullName evidence="3">Acyltransferase</fullName>
        <ecNumber evidence="3">2.3.-.-</ecNumber>
    </submittedName>
</protein>
<proteinExistence type="predicted"/>
<keyword evidence="1" id="KW-1133">Transmembrane helix</keyword>
<keyword evidence="1" id="KW-0812">Transmembrane</keyword>